<reference evidence="3" key="1">
    <citation type="submission" date="2019-03" db="EMBL/GenBank/DDBJ databases">
        <title>Metabolic reconstructions from genomes of highly enriched 'Candidatus Accumulibacter' and 'Candidatus Competibacter' bioreactor populations.</title>
        <authorList>
            <person name="Annavajhala M.K."/>
            <person name="Welles L."/>
            <person name="Abbas B."/>
            <person name="Sorokin D."/>
            <person name="Park H."/>
            <person name="Van Loosdrecht M."/>
            <person name="Chandran K."/>
        </authorList>
    </citation>
    <scope>NUCLEOTIDE SEQUENCE</scope>
    <source>
        <strain evidence="3">SBR_L</strain>
    </source>
</reference>
<protein>
    <submittedName>
        <fullName evidence="3">Histidine phosphatase family protein</fullName>
    </submittedName>
</protein>
<evidence type="ECO:0000313" key="4">
    <source>
        <dbReference type="Proteomes" id="UP000886469"/>
    </source>
</evidence>
<accession>A0ABX1T5V6</accession>
<dbReference type="EMBL" id="SPMX01000006">
    <property type="protein sequence ID" value="NMQ04187.1"/>
    <property type="molecule type" value="Genomic_DNA"/>
</dbReference>
<name>A0ABX1T5V6_9PROT</name>
<dbReference type="SMART" id="SM00855">
    <property type="entry name" value="PGAM"/>
    <property type="match status" value="1"/>
</dbReference>
<sequence>MRWADSTVAACRWHVVISREETTRICLVRHGETTWNVDKRIQGQIDIGLNAAGLSQAEAAAVWLAGEPVTALYSSDLLRTRQTAERLAARLKLRPSLRSEFRERRYGIFEGLTYDESRARYPAEYLAFERREPDFVIPQGGESLQQLYERVRAGLQRIAIDHRGQTVIVVTHGGVLDIVNRLVRGHPLSNPRDFLIPNAGINWVSVRDGCWSLETWGETGHLVMVGLDEMP</sequence>
<dbReference type="InterPro" id="IPR029033">
    <property type="entry name" value="His_PPase_superfam"/>
</dbReference>
<organism evidence="3 4">
    <name type="scientific">Candidatus Accumulibacter contiguus</name>
    <dbReference type="NCBI Taxonomy" id="2954381"/>
    <lineage>
        <taxon>Bacteria</taxon>
        <taxon>Pseudomonadati</taxon>
        <taxon>Pseudomonadota</taxon>
        <taxon>Betaproteobacteria</taxon>
        <taxon>Candidatus Accumulibacter</taxon>
    </lineage>
</organism>
<evidence type="ECO:0000313" key="3">
    <source>
        <dbReference type="EMBL" id="NMQ04187.1"/>
    </source>
</evidence>
<dbReference type="Pfam" id="PF00300">
    <property type="entry name" value="His_Phos_1"/>
    <property type="match status" value="1"/>
</dbReference>
<comment type="caution">
    <text evidence="3">The sequence shown here is derived from an EMBL/GenBank/DDBJ whole genome shotgun (WGS) entry which is preliminary data.</text>
</comment>
<dbReference type="InterPro" id="IPR013078">
    <property type="entry name" value="His_Pase_superF_clade-1"/>
</dbReference>
<gene>
    <name evidence="3" type="ORF">E4Q08_02365</name>
</gene>
<evidence type="ECO:0000256" key="1">
    <source>
        <dbReference type="ARBA" id="ARBA00023152"/>
    </source>
</evidence>
<proteinExistence type="predicted"/>
<dbReference type="PRINTS" id="PR00991">
    <property type="entry name" value="6PFRUCTKNASE"/>
</dbReference>
<dbReference type="PANTHER" id="PTHR48100:SF1">
    <property type="entry name" value="HISTIDINE PHOSPHATASE FAMILY PROTEIN-RELATED"/>
    <property type="match status" value="1"/>
</dbReference>
<dbReference type="PANTHER" id="PTHR48100">
    <property type="entry name" value="BROAD-SPECIFICITY PHOSPHATASE YOR283W-RELATED"/>
    <property type="match status" value="1"/>
</dbReference>
<dbReference type="Proteomes" id="UP000886469">
    <property type="component" value="Unassembled WGS sequence"/>
</dbReference>
<dbReference type="InterPro" id="IPR050275">
    <property type="entry name" value="PGM_Phosphatase"/>
</dbReference>
<keyword evidence="2" id="KW-0413">Isomerase</keyword>
<dbReference type="CDD" id="cd07067">
    <property type="entry name" value="HP_PGM_like"/>
    <property type="match status" value="1"/>
</dbReference>
<dbReference type="PROSITE" id="PS00175">
    <property type="entry name" value="PG_MUTASE"/>
    <property type="match status" value="1"/>
</dbReference>
<dbReference type="InterPro" id="IPR001345">
    <property type="entry name" value="PG/BPGM_mutase_AS"/>
</dbReference>
<keyword evidence="1" id="KW-0324">Glycolysis</keyword>
<keyword evidence="4" id="KW-1185">Reference proteome</keyword>
<dbReference type="InterPro" id="IPR003094">
    <property type="entry name" value="6Pfruct_kin"/>
</dbReference>
<evidence type="ECO:0000256" key="2">
    <source>
        <dbReference type="ARBA" id="ARBA00023235"/>
    </source>
</evidence>
<dbReference type="Gene3D" id="3.40.50.1240">
    <property type="entry name" value="Phosphoglycerate mutase-like"/>
    <property type="match status" value="1"/>
</dbReference>
<dbReference type="SUPFAM" id="SSF53254">
    <property type="entry name" value="Phosphoglycerate mutase-like"/>
    <property type="match status" value="1"/>
</dbReference>